<reference evidence="9" key="1">
    <citation type="submission" date="2018-12" db="EMBL/GenBank/DDBJ databases">
        <title>A new species of lactobacillus.</title>
        <authorList>
            <person name="Jian Y."/>
            <person name="Xin L."/>
            <person name="Hong Z.J."/>
            <person name="Ming L.Z."/>
            <person name="Hong X.Z."/>
        </authorList>
    </citation>
    <scope>NUCLEOTIDE SEQUENCE [LARGE SCALE GENOMIC DNA]</scope>
    <source>
        <strain evidence="9">HSLZ-75</strain>
    </source>
</reference>
<evidence type="ECO:0000256" key="5">
    <source>
        <dbReference type="ARBA" id="ARBA00023136"/>
    </source>
</evidence>
<dbReference type="Gene3D" id="1.20.1250.20">
    <property type="entry name" value="MFS general substrate transporter like domains"/>
    <property type="match status" value="1"/>
</dbReference>
<evidence type="ECO:0000313" key="9">
    <source>
        <dbReference type="Proteomes" id="UP000294321"/>
    </source>
</evidence>
<dbReference type="InterPro" id="IPR020846">
    <property type="entry name" value="MFS_dom"/>
</dbReference>
<feature type="transmembrane region" description="Helical" evidence="6">
    <location>
        <begin position="261"/>
        <end position="282"/>
    </location>
</feature>
<feature type="transmembrane region" description="Helical" evidence="6">
    <location>
        <begin position="83"/>
        <end position="100"/>
    </location>
</feature>
<feature type="transmembrane region" description="Helical" evidence="6">
    <location>
        <begin position="141"/>
        <end position="164"/>
    </location>
</feature>
<evidence type="ECO:0000256" key="6">
    <source>
        <dbReference type="SAM" id="Phobius"/>
    </source>
</evidence>
<keyword evidence="2" id="KW-0813">Transport</keyword>
<proteinExistence type="predicted"/>
<evidence type="ECO:0000313" key="8">
    <source>
        <dbReference type="EMBL" id="QBP18329.1"/>
    </source>
</evidence>
<evidence type="ECO:0000256" key="4">
    <source>
        <dbReference type="ARBA" id="ARBA00022989"/>
    </source>
</evidence>
<feature type="transmembrane region" description="Helical" evidence="6">
    <location>
        <begin position="314"/>
        <end position="339"/>
    </location>
</feature>
<dbReference type="GO" id="GO:0005886">
    <property type="term" value="C:plasma membrane"/>
    <property type="evidence" value="ECO:0007669"/>
    <property type="project" value="UniProtKB-SubCell"/>
</dbReference>
<dbReference type="KEGG" id="lji:ELX58_04075"/>
<name>A0A4V1ALP6_9LACO</name>
<comment type="subcellular location">
    <subcellularLocation>
        <location evidence="1">Cell membrane</location>
        <topology evidence="1">Multi-pass membrane protein</topology>
    </subcellularLocation>
</comment>
<accession>A0A4V1ALP6</accession>
<dbReference type="Proteomes" id="UP000294321">
    <property type="component" value="Chromosome"/>
</dbReference>
<feature type="transmembrane region" description="Helical" evidence="6">
    <location>
        <begin position="351"/>
        <end position="370"/>
    </location>
</feature>
<feature type="domain" description="Major facilitator superfamily (MFS) profile" evidence="7">
    <location>
        <begin position="17"/>
        <end position="402"/>
    </location>
</feature>
<dbReference type="EMBL" id="CP034726">
    <property type="protein sequence ID" value="QBP18329.1"/>
    <property type="molecule type" value="Genomic_DNA"/>
</dbReference>
<dbReference type="PANTHER" id="PTHR23508:SF10">
    <property type="entry name" value="CARBOXYLIC ACID TRANSPORTER PROTEIN HOMOLOG"/>
    <property type="match status" value="1"/>
</dbReference>
<dbReference type="InterPro" id="IPR036259">
    <property type="entry name" value="MFS_trans_sf"/>
</dbReference>
<dbReference type="RefSeq" id="WP_133441888.1">
    <property type="nucleotide sequence ID" value="NZ_CP034726.1"/>
</dbReference>
<keyword evidence="3 6" id="KW-0812">Transmembrane</keyword>
<dbReference type="Pfam" id="PF07690">
    <property type="entry name" value="MFS_1"/>
    <property type="match status" value="1"/>
</dbReference>
<dbReference type="GO" id="GO:0046943">
    <property type="term" value="F:carboxylic acid transmembrane transporter activity"/>
    <property type="evidence" value="ECO:0007669"/>
    <property type="project" value="TreeGrafter"/>
</dbReference>
<dbReference type="InterPro" id="IPR011701">
    <property type="entry name" value="MFS"/>
</dbReference>
<keyword evidence="9" id="KW-1185">Reference proteome</keyword>
<keyword evidence="4 6" id="KW-1133">Transmembrane helix</keyword>
<dbReference type="PANTHER" id="PTHR23508">
    <property type="entry name" value="CARBOXYLIC ACID TRANSPORTER PROTEIN HOMOLOG"/>
    <property type="match status" value="1"/>
</dbReference>
<feature type="transmembrane region" description="Helical" evidence="6">
    <location>
        <begin position="106"/>
        <end position="129"/>
    </location>
</feature>
<evidence type="ECO:0000256" key="3">
    <source>
        <dbReference type="ARBA" id="ARBA00022692"/>
    </source>
</evidence>
<feature type="transmembrane region" description="Helical" evidence="6">
    <location>
        <begin position="42"/>
        <end position="71"/>
    </location>
</feature>
<keyword evidence="5 6" id="KW-0472">Membrane</keyword>
<feature type="transmembrane region" description="Helical" evidence="6">
    <location>
        <begin position="289"/>
        <end position="308"/>
    </location>
</feature>
<sequence>MEHVNSKSAMSHNQRLTLASTTAGFALENIDYNIVSFTMSSMIATLGISAAAGGLIPSVTNVGMLFGGVLFGLLADRFGRVKIFSYTIFLFALATGLMYFANNIDIIYILRFFGGFAEGGEYGVGVALLAENFPSREIGRLTSYASIGGQVGAIITAGLASVVIPAFGWHALFLVGLAPAIFAFFVRRHLKENHQFKMRSHTKNYEKKVSIKQLFNTPKMVWQTIGLILMVVVQVAGYYGLMNWLPSIMQKHLHISVSKSSLWMIVTIIGMSLGMWAFGYLMDRFSPRFSYGIFLIAAAAAVFLITVAFNAGTLLFACTVVGFFTNGMYSGYGAVVSRLYPMNVRATANNFIMNVGKAVGGFSPAIIGLLMDNYSLTMVIMILSAMYLFSFVIMLTLPNFRKLKNVSKA</sequence>
<evidence type="ECO:0000256" key="1">
    <source>
        <dbReference type="ARBA" id="ARBA00004651"/>
    </source>
</evidence>
<dbReference type="SUPFAM" id="SSF103473">
    <property type="entry name" value="MFS general substrate transporter"/>
    <property type="match status" value="1"/>
</dbReference>
<dbReference type="PROSITE" id="PS50850">
    <property type="entry name" value="MFS"/>
    <property type="match status" value="1"/>
</dbReference>
<gene>
    <name evidence="8" type="ORF">ELX58_04075</name>
</gene>
<dbReference type="OrthoDB" id="9787026at2"/>
<organism evidence="8 9">
    <name type="scientific">Acetilactobacillus jinshanensis</name>
    <dbReference type="NCBI Taxonomy" id="1720083"/>
    <lineage>
        <taxon>Bacteria</taxon>
        <taxon>Bacillati</taxon>
        <taxon>Bacillota</taxon>
        <taxon>Bacilli</taxon>
        <taxon>Lactobacillales</taxon>
        <taxon>Lactobacillaceae</taxon>
        <taxon>Acetilactobacillus</taxon>
    </lineage>
</organism>
<evidence type="ECO:0000256" key="2">
    <source>
        <dbReference type="ARBA" id="ARBA00022448"/>
    </source>
</evidence>
<feature type="transmembrane region" description="Helical" evidence="6">
    <location>
        <begin position="220"/>
        <end position="241"/>
    </location>
</feature>
<protein>
    <submittedName>
        <fullName evidence="8">MFS transporter</fullName>
    </submittedName>
</protein>
<evidence type="ECO:0000259" key="7">
    <source>
        <dbReference type="PROSITE" id="PS50850"/>
    </source>
</evidence>
<dbReference type="AlphaFoldDB" id="A0A4V1ALP6"/>
<feature type="transmembrane region" description="Helical" evidence="6">
    <location>
        <begin position="376"/>
        <end position="397"/>
    </location>
</feature>
<feature type="transmembrane region" description="Helical" evidence="6">
    <location>
        <begin position="170"/>
        <end position="190"/>
    </location>
</feature>